<reference evidence="1" key="1">
    <citation type="submission" date="2024-03" db="EMBL/GenBank/DDBJ databases">
        <authorList>
            <person name="Lin W."/>
            <person name="Li D."/>
            <person name="Tong Y."/>
        </authorList>
    </citation>
    <scope>NUCLEOTIDE SEQUENCE</scope>
</reference>
<name>A0AAX4QGB1_9CAUD</name>
<organism evidence="1 2">
    <name type="scientific">Microcystis phage Mvi-JY20</name>
    <dbReference type="NCBI Taxonomy" id="3128146"/>
    <lineage>
        <taxon>Viruses</taxon>
        <taxon>Duplodnaviria</taxon>
        <taxon>Heunggongvirae</taxon>
        <taxon>Uroviricota</taxon>
        <taxon>Caudoviricetes</taxon>
    </lineage>
</organism>
<sequence length="186" mass="20656">MAQAGYKPTDILYLKPNTADKKGKYDVIGVTLGVPGTYAHNYQAFCRYGQCTVHGPLHGLYTVAKPQDYADLHERVSKQFFPGENLNVLNVFTELRKDGGGRVVVVNTPTFEGLAVLVSTPIKTLQRISADGMLYAYPLSGPSNLNRILVNMCNIRLATVKDFETYRVYYHESYEALQDTPVSAQA</sequence>
<evidence type="ECO:0000313" key="1">
    <source>
        <dbReference type="EMBL" id="XAI95440.1"/>
    </source>
</evidence>
<dbReference type="Proteomes" id="UP001459105">
    <property type="component" value="Segment"/>
</dbReference>
<proteinExistence type="predicted"/>
<evidence type="ECO:0000313" key="2">
    <source>
        <dbReference type="Proteomes" id="UP001459105"/>
    </source>
</evidence>
<dbReference type="EMBL" id="PP438412">
    <property type="protein sequence ID" value="XAI95440.1"/>
    <property type="molecule type" value="Genomic_DNA"/>
</dbReference>
<accession>A0AAX4QGB1</accession>
<protein>
    <submittedName>
        <fullName evidence="1">Uncharacterized protein</fullName>
    </submittedName>
</protein>